<organism evidence="1 2">
    <name type="scientific">Cohnella suwonensis</name>
    <dbReference type="NCBI Taxonomy" id="696072"/>
    <lineage>
        <taxon>Bacteria</taxon>
        <taxon>Bacillati</taxon>
        <taxon>Bacillota</taxon>
        <taxon>Bacilli</taxon>
        <taxon>Bacillales</taxon>
        <taxon>Paenibacillaceae</taxon>
        <taxon>Cohnella</taxon>
    </lineage>
</organism>
<gene>
    <name evidence="1" type="ORF">ACFPPD_19995</name>
</gene>
<evidence type="ECO:0000313" key="2">
    <source>
        <dbReference type="Proteomes" id="UP001596105"/>
    </source>
</evidence>
<dbReference type="Proteomes" id="UP001596105">
    <property type="component" value="Unassembled WGS sequence"/>
</dbReference>
<sequence length="49" mass="5650">MKERLKGRKRLAWIALAAMMAMGLWWNAAHSNDGRTEEARRIIVYSTTS</sequence>
<name>A0ABW0LYS8_9BACL</name>
<keyword evidence="2" id="KW-1185">Reference proteome</keyword>
<accession>A0ABW0LYS8</accession>
<dbReference type="RefSeq" id="WP_209748138.1">
    <property type="nucleotide sequence ID" value="NZ_JBHSMH010000082.1"/>
</dbReference>
<proteinExistence type="predicted"/>
<comment type="caution">
    <text evidence="1">The sequence shown here is derived from an EMBL/GenBank/DDBJ whole genome shotgun (WGS) entry which is preliminary data.</text>
</comment>
<reference evidence="2" key="1">
    <citation type="journal article" date="2019" name="Int. J. Syst. Evol. Microbiol.">
        <title>The Global Catalogue of Microorganisms (GCM) 10K type strain sequencing project: providing services to taxonomists for standard genome sequencing and annotation.</title>
        <authorList>
            <consortium name="The Broad Institute Genomics Platform"/>
            <consortium name="The Broad Institute Genome Sequencing Center for Infectious Disease"/>
            <person name="Wu L."/>
            <person name="Ma J."/>
        </authorList>
    </citation>
    <scope>NUCLEOTIDE SEQUENCE [LARGE SCALE GENOMIC DNA]</scope>
    <source>
        <strain evidence="2">CCUG 57113</strain>
    </source>
</reference>
<dbReference type="EMBL" id="JBHSMH010000082">
    <property type="protein sequence ID" value="MFC5470974.1"/>
    <property type="molecule type" value="Genomic_DNA"/>
</dbReference>
<protein>
    <submittedName>
        <fullName evidence="1">Uncharacterized protein</fullName>
    </submittedName>
</protein>
<evidence type="ECO:0000313" key="1">
    <source>
        <dbReference type="EMBL" id="MFC5470974.1"/>
    </source>
</evidence>